<dbReference type="Gene3D" id="1.10.10.580">
    <property type="entry name" value="Structural maintenance of chromosome 1. Chain E"/>
    <property type="match status" value="1"/>
</dbReference>
<protein>
    <recommendedName>
        <fullName evidence="9">Double-strand-break repair protein rad21</fullName>
    </recommendedName>
</protein>
<keyword evidence="3" id="KW-0539">Nucleus</keyword>
<dbReference type="GO" id="GO:0007064">
    <property type="term" value="P:mitotic sister chromatid cohesion"/>
    <property type="evidence" value="ECO:0007669"/>
    <property type="project" value="TreeGrafter"/>
</dbReference>
<dbReference type="GO" id="GO:1990414">
    <property type="term" value="P:replication-born double-strand break repair via sister chromatid exchange"/>
    <property type="evidence" value="ECO:0007669"/>
    <property type="project" value="TreeGrafter"/>
</dbReference>
<evidence type="ECO:0000313" key="7">
    <source>
        <dbReference type="EMBL" id="KAF9518658.1"/>
    </source>
</evidence>
<evidence type="ECO:0000256" key="3">
    <source>
        <dbReference type="ARBA" id="ARBA00023242"/>
    </source>
</evidence>
<evidence type="ECO:0008006" key="9">
    <source>
        <dbReference type="Google" id="ProtNLM"/>
    </source>
</evidence>
<evidence type="ECO:0000259" key="6">
    <source>
        <dbReference type="Pfam" id="PF04825"/>
    </source>
</evidence>
<name>A0A9P6B6J8_9AGAM</name>
<sequence>MSLFYSEAILSRRGPLARIWLAAHYERKLSKSLTLQTDIGQSVGAIVGPEVVPMALRLSGQLLLGVAFRPGVVDLTEDQLQVSRNAITISAEGFDAEFLIPEQGWDLPALGNQHIARQKDITLSTAHDIPYGFNDDDFGFGIDGIGSQDWGDFDTGLSFGDDNLQPQERDDHTNEMSHRNEMRPLVSRGVGVPNPMALHAYMPGIDKDEPSHLDFGTGFDGGDFDLGDVDLELNFGDEIELPVPRDVTPNQQPPPPQPHSRATTPFTPRTAGRLAELANQHESTSKKKKTNKRQIVDTVTELKDGPGTRGRRGLGELQNQDVSEITTELRFLPRSRAVMRLLEIRANPLAYFMPTMVTPNGHFFSAAPPGIAPELAELFMIPVIDHRRSRANDVVDPNPRSPKKAQSEANFGIGSDVVGGVDHTGDFDGPSFALQDVHMESYDQRPPSVRGEVDNAGDFDMDAPAFPVEDLGLDTYDSQSCSIGIFDLRSKKDSDSQTQTQTQEAEDIERSTEQVQSKGYSQNTIKAIGVIRGGLEKEKADDKYLSFVRVSEKASRRAASAFFFELLVLGTRDCIKLTQSAEFENIEIRGKDKLWESFGAQMVA</sequence>
<dbReference type="GO" id="GO:0005634">
    <property type="term" value="C:nucleus"/>
    <property type="evidence" value="ECO:0007669"/>
    <property type="project" value="UniProtKB-SubCell"/>
</dbReference>
<dbReference type="Pfam" id="PF04825">
    <property type="entry name" value="Rad21_Rec8_N"/>
    <property type="match status" value="1"/>
</dbReference>
<dbReference type="Proteomes" id="UP000886523">
    <property type="component" value="Unassembled WGS sequence"/>
</dbReference>
<evidence type="ECO:0000313" key="8">
    <source>
        <dbReference type="Proteomes" id="UP000886523"/>
    </source>
</evidence>
<organism evidence="7 8">
    <name type="scientific">Hydnum rufescens UP504</name>
    <dbReference type="NCBI Taxonomy" id="1448309"/>
    <lineage>
        <taxon>Eukaryota</taxon>
        <taxon>Fungi</taxon>
        <taxon>Dikarya</taxon>
        <taxon>Basidiomycota</taxon>
        <taxon>Agaricomycotina</taxon>
        <taxon>Agaricomycetes</taxon>
        <taxon>Cantharellales</taxon>
        <taxon>Hydnaceae</taxon>
        <taxon>Hydnum</taxon>
    </lineage>
</organism>
<dbReference type="SUPFAM" id="SSF46785">
    <property type="entry name" value="Winged helix' DNA-binding domain"/>
    <property type="match status" value="1"/>
</dbReference>
<dbReference type="PANTHER" id="PTHR12585:SF69">
    <property type="entry name" value="FI11703P"/>
    <property type="match status" value="1"/>
</dbReference>
<comment type="subcellular location">
    <subcellularLocation>
        <location evidence="1">Nucleus</location>
    </subcellularLocation>
</comment>
<dbReference type="OrthoDB" id="10071381at2759"/>
<dbReference type="AlphaFoldDB" id="A0A9P6B6J8"/>
<feature type="domain" description="Rad21/Rec8-like protein N-terminal" evidence="6">
    <location>
        <begin position="3"/>
        <end position="67"/>
    </location>
</feature>
<dbReference type="GO" id="GO:0030892">
    <property type="term" value="C:mitotic cohesin complex"/>
    <property type="evidence" value="ECO:0007669"/>
    <property type="project" value="TreeGrafter"/>
</dbReference>
<comment type="caution">
    <text evidence="7">The sequence shown here is derived from an EMBL/GenBank/DDBJ whole genome shotgun (WGS) entry which is preliminary data.</text>
</comment>
<dbReference type="InterPro" id="IPR006910">
    <property type="entry name" value="Rad21_Rec8_N"/>
</dbReference>
<feature type="region of interest" description="Disordered" evidence="4">
    <location>
        <begin position="242"/>
        <end position="317"/>
    </location>
</feature>
<dbReference type="InterPro" id="IPR023093">
    <property type="entry name" value="ScpA-like_C"/>
</dbReference>
<dbReference type="InterPro" id="IPR036390">
    <property type="entry name" value="WH_DNA-bd_sf"/>
</dbReference>
<dbReference type="PANTHER" id="PTHR12585">
    <property type="entry name" value="SCC1 / RAD21 FAMILY MEMBER"/>
    <property type="match status" value="1"/>
</dbReference>
<dbReference type="Pfam" id="PF04824">
    <property type="entry name" value="Rad21_Rec8"/>
    <property type="match status" value="1"/>
</dbReference>
<feature type="region of interest" description="Disordered" evidence="4">
    <location>
        <begin position="492"/>
        <end position="515"/>
    </location>
</feature>
<evidence type="ECO:0000256" key="1">
    <source>
        <dbReference type="ARBA" id="ARBA00004123"/>
    </source>
</evidence>
<dbReference type="EMBL" id="MU128923">
    <property type="protein sequence ID" value="KAF9518658.1"/>
    <property type="molecule type" value="Genomic_DNA"/>
</dbReference>
<reference evidence="7" key="1">
    <citation type="journal article" date="2020" name="Nat. Commun.">
        <title>Large-scale genome sequencing of mycorrhizal fungi provides insights into the early evolution of symbiotic traits.</title>
        <authorList>
            <person name="Miyauchi S."/>
            <person name="Kiss E."/>
            <person name="Kuo A."/>
            <person name="Drula E."/>
            <person name="Kohler A."/>
            <person name="Sanchez-Garcia M."/>
            <person name="Morin E."/>
            <person name="Andreopoulos B."/>
            <person name="Barry K.W."/>
            <person name="Bonito G."/>
            <person name="Buee M."/>
            <person name="Carver A."/>
            <person name="Chen C."/>
            <person name="Cichocki N."/>
            <person name="Clum A."/>
            <person name="Culley D."/>
            <person name="Crous P.W."/>
            <person name="Fauchery L."/>
            <person name="Girlanda M."/>
            <person name="Hayes R.D."/>
            <person name="Keri Z."/>
            <person name="LaButti K."/>
            <person name="Lipzen A."/>
            <person name="Lombard V."/>
            <person name="Magnuson J."/>
            <person name="Maillard F."/>
            <person name="Murat C."/>
            <person name="Nolan M."/>
            <person name="Ohm R.A."/>
            <person name="Pangilinan J."/>
            <person name="Pereira M.F."/>
            <person name="Perotto S."/>
            <person name="Peter M."/>
            <person name="Pfister S."/>
            <person name="Riley R."/>
            <person name="Sitrit Y."/>
            <person name="Stielow J.B."/>
            <person name="Szollosi G."/>
            <person name="Zifcakova L."/>
            <person name="Stursova M."/>
            <person name="Spatafora J.W."/>
            <person name="Tedersoo L."/>
            <person name="Vaario L.M."/>
            <person name="Yamada A."/>
            <person name="Yan M."/>
            <person name="Wang P."/>
            <person name="Xu J."/>
            <person name="Bruns T."/>
            <person name="Baldrian P."/>
            <person name="Vilgalys R."/>
            <person name="Dunand C."/>
            <person name="Henrissat B."/>
            <person name="Grigoriev I.V."/>
            <person name="Hibbett D."/>
            <person name="Nagy L.G."/>
            <person name="Martin F.M."/>
        </authorList>
    </citation>
    <scope>NUCLEOTIDE SEQUENCE</scope>
    <source>
        <strain evidence="7">UP504</strain>
    </source>
</reference>
<dbReference type="GO" id="GO:0003682">
    <property type="term" value="F:chromatin binding"/>
    <property type="evidence" value="ECO:0007669"/>
    <property type="project" value="TreeGrafter"/>
</dbReference>
<evidence type="ECO:0000256" key="2">
    <source>
        <dbReference type="ARBA" id="ARBA00009870"/>
    </source>
</evidence>
<proteinExistence type="inferred from homology"/>
<accession>A0A9P6B6J8</accession>
<dbReference type="InterPro" id="IPR039781">
    <property type="entry name" value="Rad21/Rec8-like"/>
</dbReference>
<evidence type="ECO:0000259" key="5">
    <source>
        <dbReference type="Pfam" id="PF04824"/>
    </source>
</evidence>
<comment type="similarity">
    <text evidence="2">Belongs to the rad21 family.</text>
</comment>
<feature type="domain" description="Rad21/Rec8-like protein C-terminal eukaryotic" evidence="5">
    <location>
        <begin position="545"/>
        <end position="591"/>
    </location>
</feature>
<dbReference type="InterPro" id="IPR006909">
    <property type="entry name" value="Rad21/Rec8_C_eu"/>
</dbReference>
<evidence type="ECO:0000256" key="4">
    <source>
        <dbReference type="SAM" id="MobiDB-lite"/>
    </source>
</evidence>
<feature type="region of interest" description="Disordered" evidence="4">
    <location>
        <begin position="391"/>
        <end position="411"/>
    </location>
</feature>
<keyword evidence="8" id="KW-1185">Reference proteome</keyword>
<gene>
    <name evidence="7" type="ORF">BS47DRAFT_1379762</name>
</gene>